<dbReference type="EMBL" id="FWFS01000004">
    <property type="protein sequence ID" value="SLN36974.1"/>
    <property type="molecule type" value="Genomic_DNA"/>
</dbReference>
<evidence type="ECO:0000259" key="1">
    <source>
        <dbReference type="Pfam" id="PF14216"/>
    </source>
</evidence>
<protein>
    <recommendedName>
        <fullName evidence="1">DUF4326 domain-containing protein</fullName>
    </recommendedName>
</protein>
<evidence type="ECO:0000313" key="2">
    <source>
        <dbReference type="EMBL" id="SLN36974.1"/>
    </source>
</evidence>
<dbReference type="RefSeq" id="WP_085836056.1">
    <property type="nucleotide sequence ID" value="NZ_FWFS01000004.1"/>
</dbReference>
<feature type="domain" description="DUF4326" evidence="1">
    <location>
        <begin position="11"/>
        <end position="85"/>
    </location>
</feature>
<keyword evidence="3" id="KW-1185">Reference proteome</keyword>
<name>A0A1Y5SD85_9RHOB</name>
<organism evidence="2 3">
    <name type="scientific">Aquimixticola soesokkakensis</name>
    <dbReference type="NCBI Taxonomy" id="1519096"/>
    <lineage>
        <taxon>Bacteria</taxon>
        <taxon>Pseudomonadati</taxon>
        <taxon>Pseudomonadota</taxon>
        <taxon>Alphaproteobacteria</taxon>
        <taxon>Rhodobacterales</taxon>
        <taxon>Paracoccaceae</taxon>
        <taxon>Aquimixticola</taxon>
    </lineage>
</organism>
<dbReference type="Proteomes" id="UP000193862">
    <property type="component" value="Unassembled WGS sequence"/>
</dbReference>
<gene>
    <name evidence="2" type="ORF">AQS8620_01335</name>
</gene>
<dbReference type="Pfam" id="PF14216">
    <property type="entry name" value="DUF4326"/>
    <property type="match status" value="1"/>
</dbReference>
<dbReference type="OrthoDB" id="3483205at2"/>
<proteinExistence type="predicted"/>
<reference evidence="2 3" key="1">
    <citation type="submission" date="2017-03" db="EMBL/GenBank/DDBJ databases">
        <authorList>
            <person name="Afonso C.L."/>
            <person name="Miller P.J."/>
            <person name="Scott M.A."/>
            <person name="Spackman E."/>
            <person name="Goraichik I."/>
            <person name="Dimitrov K.M."/>
            <person name="Suarez D.L."/>
            <person name="Swayne D.E."/>
        </authorList>
    </citation>
    <scope>NUCLEOTIDE SEQUENCE [LARGE SCALE GENOMIC DNA]</scope>
    <source>
        <strain evidence="2 3">CECT 8620</strain>
    </source>
</reference>
<accession>A0A1Y5SD85</accession>
<sequence length="95" mass="10724">MPKRIQMHRKKGGWRKDHPHAVIVARPSKFSNPFKVGDDGVPDRATAVECFEGMHGLIDGIEELRGKDLACWCPLDQPCHADVLIRWANQTGKDH</sequence>
<evidence type="ECO:0000313" key="3">
    <source>
        <dbReference type="Proteomes" id="UP000193862"/>
    </source>
</evidence>
<dbReference type="InterPro" id="IPR025475">
    <property type="entry name" value="DUF4326"/>
</dbReference>
<dbReference type="AlphaFoldDB" id="A0A1Y5SD85"/>